<evidence type="ECO:0000256" key="1">
    <source>
        <dbReference type="SAM" id="MobiDB-lite"/>
    </source>
</evidence>
<dbReference type="AlphaFoldDB" id="A0A2R4BNY3"/>
<dbReference type="Pfam" id="PF01402">
    <property type="entry name" value="RHH_1"/>
    <property type="match status" value="1"/>
</dbReference>
<dbReference type="KEGG" id="tak:Tharo_2132"/>
<gene>
    <name evidence="3" type="ORF">Tharo_2132</name>
</gene>
<dbReference type="CDD" id="cd21631">
    <property type="entry name" value="RHH_CopG_NikR-like"/>
    <property type="match status" value="1"/>
</dbReference>
<dbReference type="InterPro" id="IPR013321">
    <property type="entry name" value="Arc_rbn_hlx_hlx"/>
</dbReference>
<protein>
    <recommendedName>
        <fullName evidence="2">Ribbon-helix-helix protein CopG domain-containing protein</fullName>
    </recommendedName>
</protein>
<reference evidence="3 4" key="1">
    <citation type="submission" date="2018-03" db="EMBL/GenBank/DDBJ databases">
        <title>Complete genome sequence of Thauera aromatica, a model organism for studying aromatic compound degradation under denitrifying conditions.</title>
        <authorList>
            <person name="Lo H.-Y."/>
            <person name="Goris T."/>
            <person name="Boll M."/>
            <person name="Mueller J.A."/>
        </authorList>
    </citation>
    <scope>NUCLEOTIDE SEQUENCE [LARGE SCALE GENOMIC DNA]</scope>
    <source>
        <strain evidence="3 4">K172</strain>
    </source>
</reference>
<name>A0A2R4BNY3_THAAR</name>
<evidence type="ECO:0000313" key="3">
    <source>
        <dbReference type="EMBL" id="AVR89035.1"/>
    </source>
</evidence>
<organism evidence="3 4">
    <name type="scientific">Thauera aromatica K172</name>
    <dbReference type="NCBI Taxonomy" id="44139"/>
    <lineage>
        <taxon>Bacteria</taxon>
        <taxon>Pseudomonadati</taxon>
        <taxon>Pseudomonadota</taxon>
        <taxon>Betaproteobacteria</taxon>
        <taxon>Rhodocyclales</taxon>
        <taxon>Zoogloeaceae</taxon>
        <taxon>Thauera</taxon>
    </lineage>
</organism>
<keyword evidence="4" id="KW-1185">Reference proteome</keyword>
<dbReference type="GO" id="GO:0006355">
    <property type="term" value="P:regulation of DNA-templated transcription"/>
    <property type="evidence" value="ECO:0007669"/>
    <property type="project" value="InterPro"/>
</dbReference>
<evidence type="ECO:0000259" key="2">
    <source>
        <dbReference type="Pfam" id="PF01402"/>
    </source>
</evidence>
<accession>A0A2R4BNY3</accession>
<dbReference type="Gene3D" id="1.10.1220.10">
    <property type="entry name" value="Met repressor-like"/>
    <property type="match status" value="1"/>
</dbReference>
<dbReference type="InterPro" id="IPR002145">
    <property type="entry name" value="CopG"/>
</dbReference>
<dbReference type="Proteomes" id="UP000241885">
    <property type="component" value="Chromosome"/>
</dbReference>
<evidence type="ECO:0000313" key="4">
    <source>
        <dbReference type="Proteomes" id="UP000241885"/>
    </source>
</evidence>
<feature type="region of interest" description="Disordered" evidence="1">
    <location>
        <begin position="1"/>
        <end position="23"/>
    </location>
</feature>
<feature type="domain" description="Ribbon-helix-helix protein CopG" evidence="2">
    <location>
        <begin position="24"/>
        <end position="56"/>
    </location>
</feature>
<dbReference type="RefSeq" id="WP_159051683.1">
    <property type="nucleotide sequence ID" value="NZ_CP028339.1"/>
</dbReference>
<proteinExistence type="predicted"/>
<feature type="compositionally biased region" description="Polar residues" evidence="1">
    <location>
        <begin position="1"/>
        <end position="11"/>
    </location>
</feature>
<dbReference type="OrthoDB" id="9132326at2"/>
<dbReference type="EMBL" id="CP028339">
    <property type="protein sequence ID" value="AVR89035.1"/>
    <property type="molecule type" value="Genomic_DNA"/>
</dbReference>
<sequence length="86" mass="9184">MSLSLSRSGHTSPLGKLTAELPKIRVPEDTKDGLDRAARNAGMSTSEYLRELVMLHVHGHEYVASLYAHRLALVAGAGKESGGQGE</sequence>